<accession>L8GX12</accession>
<dbReference type="PROSITE" id="PS50005">
    <property type="entry name" value="TPR"/>
    <property type="match status" value="1"/>
</dbReference>
<evidence type="ECO:0000313" key="4">
    <source>
        <dbReference type="Proteomes" id="UP000011083"/>
    </source>
</evidence>
<name>L8GX12_ACACF</name>
<organism evidence="3 4">
    <name type="scientific">Acanthamoeba castellanii (strain ATCC 30010 / Neff)</name>
    <dbReference type="NCBI Taxonomy" id="1257118"/>
    <lineage>
        <taxon>Eukaryota</taxon>
        <taxon>Amoebozoa</taxon>
        <taxon>Discosea</taxon>
        <taxon>Longamoebia</taxon>
        <taxon>Centramoebida</taxon>
        <taxon>Acanthamoebidae</taxon>
        <taxon>Acanthamoeba</taxon>
    </lineage>
</organism>
<dbReference type="EMBL" id="KB007985">
    <property type="protein sequence ID" value="ELR16591.1"/>
    <property type="molecule type" value="Genomic_DNA"/>
</dbReference>
<keyword evidence="1" id="KW-0802">TPR repeat</keyword>
<proteinExistence type="predicted"/>
<evidence type="ECO:0000313" key="3">
    <source>
        <dbReference type="EMBL" id="ELR16591.1"/>
    </source>
</evidence>
<dbReference type="SUPFAM" id="SSF48452">
    <property type="entry name" value="TPR-like"/>
    <property type="match status" value="1"/>
</dbReference>
<gene>
    <name evidence="3" type="ORF">ACA1_087860</name>
</gene>
<feature type="repeat" description="TPR" evidence="1">
    <location>
        <begin position="28"/>
        <end position="61"/>
    </location>
</feature>
<dbReference type="SMART" id="SM00028">
    <property type="entry name" value="TPR"/>
    <property type="match status" value="4"/>
</dbReference>
<dbReference type="RefSeq" id="XP_004338604.1">
    <property type="nucleotide sequence ID" value="XM_004338556.1"/>
</dbReference>
<dbReference type="GeneID" id="14917381"/>
<dbReference type="InterPro" id="IPR019734">
    <property type="entry name" value="TPR_rpt"/>
</dbReference>
<evidence type="ECO:0000256" key="2">
    <source>
        <dbReference type="SAM" id="Coils"/>
    </source>
</evidence>
<dbReference type="Pfam" id="PF13181">
    <property type="entry name" value="TPR_8"/>
    <property type="match status" value="2"/>
</dbReference>
<keyword evidence="4" id="KW-1185">Reference proteome</keyword>
<dbReference type="VEuPathDB" id="AmoebaDB:ACA1_087860"/>
<dbReference type="Gene3D" id="1.25.40.10">
    <property type="entry name" value="Tetratricopeptide repeat domain"/>
    <property type="match status" value="1"/>
</dbReference>
<dbReference type="AlphaFoldDB" id="L8GX12"/>
<dbReference type="Pfam" id="PF13424">
    <property type="entry name" value="TPR_12"/>
    <property type="match status" value="1"/>
</dbReference>
<keyword evidence="2" id="KW-0175">Coiled coil</keyword>
<dbReference type="Proteomes" id="UP000011083">
    <property type="component" value="Unassembled WGS sequence"/>
</dbReference>
<sequence length="819" mass="93069">MRSLEYIQRMIKDEAFESQKEALFNRLAEGMKRLGSIYLRQSRHQEAVLVLDKALKLRERDFDRYKEIEAAAKAAQSALPEAGNWEETHVQRQRKRAQAENLIDYSFTMTLLARAKLQHLQAIKRKYKHENASEEEKALFLQTAEEAAQNLETANFLLTTSIVADALRSYDTFLPDAKASQQQQQDYLAQAVEKERPNAQARELNSLGFWKGNLLEQKLLQAQIENAIQRAQLQNAAGSPTRRSRSWSPRSATVPPWAFEYVVAGGGAPDLPHRETRRDLLKERVKPREIRDDEGEEEVGWVITNSKVDDFLNKGDILLGQAMQALRHRHDSFEGASPELKQFESLALWEGEEALARCLYNQGILALMRDRYYHNLVDFFNITLPEPEAEADEHIDDLVNAMVRDDGLLGEEAMWEAYQLRKKFYDNSATHVEVLKCLLPLVRAYNRQGEKHEQAINLLEPVVAELQSQSTDADADADADARRTAEDKSEWLAKCLNLLAEAREQAAQFEQAEKHRLKALHILKRTRGPHDYETVQALRGLAAGFVQRELYPEAEKLLKAVLKSWNQSAAQGADMTYELIDVLHDLATIQSELKRPAEAEESFKLAVQLAQSGLGESKKGRERTKLPEANLPTLINTMGWFFYTERKPKEARPWLEKGYEALERKERIIKRMEPKIAQLFAEMQQLEQEDAEALQAAAAAQQAAGLQADVGSTQLQEQQKTILESLDSDREMNARQLINNLEALVELYTMENSPDKAATFAQRQVEVLEELIARNQAEEAELAEPLDDLAHALHAVGGKGEEASKALERSIAIQQKHKL</sequence>
<dbReference type="KEGG" id="acan:ACA1_087860"/>
<protein>
    <submittedName>
        <fullName evidence="3">Tetratricopeptide repeat domain containing protein</fullName>
    </submittedName>
</protein>
<dbReference type="InterPro" id="IPR011990">
    <property type="entry name" value="TPR-like_helical_dom_sf"/>
</dbReference>
<reference evidence="3 4" key="1">
    <citation type="journal article" date="2013" name="Genome Biol.">
        <title>Genome of Acanthamoeba castellanii highlights extensive lateral gene transfer and early evolution of tyrosine kinase signaling.</title>
        <authorList>
            <person name="Clarke M."/>
            <person name="Lohan A.J."/>
            <person name="Liu B."/>
            <person name="Lagkouvardos I."/>
            <person name="Roy S."/>
            <person name="Zafar N."/>
            <person name="Bertelli C."/>
            <person name="Schilde C."/>
            <person name="Kianianmomeni A."/>
            <person name="Burglin T.R."/>
            <person name="Frech C."/>
            <person name="Turcotte B."/>
            <person name="Kopec K.O."/>
            <person name="Synnott J.M."/>
            <person name="Choo C."/>
            <person name="Paponov I."/>
            <person name="Finkler A."/>
            <person name="Soon Heng Tan C."/>
            <person name="Hutchins A.P."/>
            <person name="Weinmeier T."/>
            <person name="Rattei T."/>
            <person name="Chu J.S."/>
            <person name="Gimenez G."/>
            <person name="Irimia M."/>
            <person name="Rigden D.J."/>
            <person name="Fitzpatrick D.A."/>
            <person name="Lorenzo-Morales J."/>
            <person name="Bateman A."/>
            <person name="Chiu C.H."/>
            <person name="Tang P."/>
            <person name="Hegemann P."/>
            <person name="Fromm H."/>
            <person name="Raoult D."/>
            <person name="Greub G."/>
            <person name="Miranda-Saavedra D."/>
            <person name="Chen N."/>
            <person name="Nash P."/>
            <person name="Ginger M.L."/>
            <person name="Horn M."/>
            <person name="Schaap P."/>
            <person name="Caler L."/>
            <person name="Loftus B."/>
        </authorList>
    </citation>
    <scope>NUCLEOTIDE SEQUENCE [LARGE SCALE GENOMIC DNA]</scope>
    <source>
        <strain evidence="3 4">Neff</strain>
    </source>
</reference>
<evidence type="ECO:0000256" key="1">
    <source>
        <dbReference type="PROSITE-ProRule" id="PRU00339"/>
    </source>
</evidence>
<feature type="coiled-coil region" evidence="2">
    <location>
        <begin position="669"/>
        <end position="703"/>
    </location>
</feature>